<dbReference type="OrthoDB" id="5835829at2759"/>
<evidence type="ECO:0000256" key="1">
    <source>
        <dbReference type="SAM" id="MobiDB-lite"/>
    </source>
</evidence>
<feature type="region of interest" description="Disordered" evidence="1">
    <location>
        <begin position="116"/>
        <end position="150"/>
    </location>
</feature>
<proteinExistence type="predicted"/>
<comment type="caution">
    <text evidence="2">The sequence shown here is derived from an EMBL/GenBank/DDBJ whole genome shotgun (WGS) entry which is preliminary data.</text>
</comment>
<dbReference type="AlphaFoldDB" id="A0A3S4PXE4"/>
<name>A0A3S4PXE4_9MAGN</name>
<evidence type="ECO:0000313" key="3">
    <source>
        <dbReference type="Proteomes" id="UP000283530"/>
    </source>
</evidence>
<protein>
    <submittedName>
        <fullName evidence="2">Cytokinin-O-glucosyltransferase 1</fullName>
    </submittedName>
</protein>
<reference evidence="2 3" key="1">
    <citation type="journal article" date="2019" name="Nat. Plants">
        <title>Stout camphor tree genome fills gaps in understanding of flowering plant genome evolution.</title>
        <authorList>
            <person name="Chaw S.M."/>
            <person name="Liu Y.C."/>
            <person name="Wu Y.W."/>
            <person name="Wang H.Y."/>
            <person name="Lin C.I."/>
            <person name="Wu C.S."/>
            <person name="Ke H.M."/>
            <person name="Chang L.Y."/>
            <person name="Hsu C.Y."/>
            <person name="Yang H.T."/>
            <person name="Sudianto E."/>
            <person name="Hsu M.H."/>
            <person name="Wu K.P."/>
            <person name="Wang L.N."/>
            <person name="Leebens-Mack J.H."/>
            <person name="Tsai I.J."/>
        </authorList>
    </citation>
    <scope>NUCLEOTIDE SEQUENCE [LARGE SCALE GENOMIC DNA]</scope>
    <source>
        <strain evidence="3">cv. Chaw 1501</strain>
        <tissue evidence="2">Young leaves</tissue>
    </source>
</reference>
<keyword evidence="2" id="KW-0808">Transferase</keyword>
<dbReference type="SUPFAM" id="SSF53756">
    <property type="entry name" value="UDP-Glycosyltransferase/glycogen phosphorylase"/>
    <property type="match status" value="1"/>
</dbReference>
<dbReference type="Gene3D" id="3.40.50.2000">
    <property type="entry name" value="Glycogen Phosphorylase B"/>
    <property type="match status" value="1"/>
</dbReference>
<dbReference type="GO" id="GO:0016740">
    <property type="term" value="F:transferase activity"/>
    <property type="evidence" value="ECO:0007669"/>
    <property type="project" value="UniProtKB-KW"/>
</dbReference>
<feature type="compositionally biased region" description="Gly residues" evidence="1">
    <location>
        <begin position="117"/>
        <end position="126"/>
    </location>
</feature>
<accession>A0A3S4PXE4</accession>
<keyword evidence="3" id="KW-1185">Reference proteome</keyword>
<dbReference type="EMBL" id="QPKB01000012">
    <property type="protein sequence ID" value="RWR96080.1"/>
    <property type="molecule type" value="Genomic_DNA"/>
</dbReference>
<evidence type="ECO:0000313" key="2">
    <source>
        <dbReference type="EMBL" id="RWR96080.1"/>
    </source>
</evidence>
<gene>
    <name evidence="2" type="ORF">CKAN_02544600</name>
</gene>
<organism evidence="2 3">
    <name type="scientific">Cinnamomum micranthum f. kanehirae</name>
    <dbReference type="NCBI Taxonomy" id="337451"/>
    <lineage>
        <taxon>Eukaryota</taxon>
        <taxon>Viridiplantae</taxon>
        <taxon>Streptophyta</taxon>
        <taxon>Embryophyta</taxon>
        <taxon>Tracheophyta</taxon>
        <taxon>Spermatophyta</taxon>
        <taxon>Magnoliopsida</taxon>
        <taxon>Magnoliidae</taxon>
        <taxon>Laurales</taxon>
        <taxon>Lauraceae</taxon>
        <taxon>Cinnamomum</taxon>
    </lineage>
</organism>
<sequence>MSLSLGSDGMLCNTVEEVEKTGLEVLRKYSGLRVCSIGPLQPSSPSSFGGLHFLVESPPSIFRFTKNDINGDFRAEWLPEGFEERMTEKKTSVGELETWHAGDRVSVGRRTVHQLEGVGGGGSGGGDGRDREGRVGCNGRGRGKEERGGSSVRALGDFITTAFSQKRRDMMKVDLS</sequence>
<dbReference type="Proteomes" id="UP000283530">
    <property type="component" value="Unassembled WGS sequence"/>
</dbReference>